<dbReference type="AlphaFoldDB" id="A0A374NML5"/>
<dbReference type="GO" id="GO:0006310">
    <property type="term" value="P:DNA recombination"/>
    <property type="evidence" value="ECO:0007669"/>
    <property type="project" value="TreeGrafter"/>
</dbReference>
<dbReference type="PANTHER" id="PTHR11390:SF21">
    <property type="entry name" value="DNA TOPOISOMERASE 3-ALPHA"/>
    <property type="match status" value="1"/>
</dbReference>
<proteinExistence type="predicted"/>
<evidence type="ECO:0000256" key="3">
    <source>
        <dbReference type="ARBA" id="ARBA00023235"/>
    </source>
</evidence>
<dbReference type="Pfam" id="PF01131">
    <property type="entry name" value="Topoisom_bac"/>
    <property type="match status" value="1"/>
</dbReference>
<organism evidence="5 6">
    <name type="scientific">Anaerobutyricum hallii</name>
    <dbReference type="NCBI Taxonomy" id="39488"/>
    <lineage>
        <taxon>Bacteria</taxon>
        <taxon>Bacillati</taxon>
        <taxon>Bacillota</taxon>
        <taxon>Clostridia</taxon>
        <taxon>Lachnospirales</taxon>
        <taxon>Lachnospiraceae</taxon>
        <taxon>Anaerobutyricum</taxon>
    </lineage>
</organism>
<keyword evidence="2" id="KW-0238">DNA-binding</keyword>
<sequence>MEKSPAPKNKRSNRKHKTTLENCSEIVIATDNDPSGEGDLLAGEILLGTHLDAKKLSRMYFADESVKSIQKAFLNRKTIPKLRDNPEFKKGLYRERFDFLSMQHTRIATYYSGCNAVLRQGRLKSVMNNLVGKQFEAIDAYKKIPYYQNRFKDENGNVYINAEEEMYPNKNDVPAIYTTSSVIIDEKQIKHTAPPRLLDLAGLSSALSKKFGANTVLRTYQKMYEKQIVSYPRTEDKYISPEQFKELLPDIDKIAILVGVDSSLLTHRQPRKTHVKAGGAHGANRPGTNVPSSMDSLQQFGDGAEDIYRILALNTLAMFAEDYEYIQEKGHLEKYPNFQCVTNIPHKQGFKRIFCDQDEQDKTTGKVLGSNAVPFIHEGFPKPPVHPTMKWLMKQLEKCDVGTGATRTSIYAEITQQSGKSDYPLLHDAKGKITMTEYGRLSYKLTEGTHIADIKMTEKMQQTMREVADNRLDLTEELHQMRNIVADDIKTVKKNATRLNITIPDKQEVITGLWQGISVAIKPTWGGHKWTKEEINKLFAGEEVIIYGLQAKDGKKYDVKGKLARQKYEGKEYVGFAVAKYMSEDRISGMWNNEMVSIKKEWNGHTWTKEELADLFDGKEIVVRGLCGKDGNLYDVKGKLAKQTYKGKKYVGLTITEYMDEDRVTGIWNGRRISIKKEWNGHTWTSGELKSLFAGEKITVYGFRGKNKKEYGVVGKLSEQSYNGRKFVGFKRLGFADN</sequence>
<dbReference type="SMART" id="SM00437">
    <property type="entry name" value="TOP1Ac"/>
    <property type="match status" value="1"/>
</dbReference>
<evidence type="ECO:0000313" key="6">
    <source>
        <dbReference type="Proteomes" id="UP000262524"/>
    </source>
</evidence>
<dbReference type="InterPro" id="IPR013497">
    <property type="entry name" value="Topo_IA_cen"/>
</dbReference>
<dbReference type="InterPro" id="IPR013826">
    <property type="entry name" value="Topo_IA_cen_sub3"/>
</dbReference>
<dbReference type="PANTHER" id="PTHR11390">
    <property type="entry name" value="PROKARYOTIC DNA TOPOISOMERASE"/>
    <property type="match status" value="1"/>
</dbReference>
<dbReference type="InterPro" id="IPR023405">
    <property type="entry name" value="Topo_IA_core_domain"/>
</dbReference>
<dbReference type="Gene3D" id="3.40.50.140">
    <property type="match status" value="1"/>
</dbReference>
<dbReference type="InterPro" id="IPR013824">
    <property type="entry name" value="Topo_IA_cen_sub1"/>
</dbReference>
<evidence type="ECO:0000256" key="2">
    <source>
        <dbReference type="ARBA" id="ARBA00023125"/>
    </source>
</evidence>
<feature type="domain" description="Topo IA-type catalytic" evidence="4">
    <location>
        <begin position="73"/>
        <end position="490"/>
    </location>
</feature>
<dbReference type="GO" id="GO:0006281">
    <property type="term" value="P:DNA repair"/>
    <property type="evidence" value="ECO:0007669"/>
    <property type="project" value="TreeGrafter"/>
</dbReference>
<dbReference type="Gene3D" id="1.10.460.10">
    <property type="entry name" value="Topoisomerase I, domain 2"/>
    <property type="match status" value="1"/>
</dbReference>
<protein>
    <submittedName>
        <fullName evidence="5">Type IA DNA topoisomerase</fullName>
    </submittedName>
</protein>
<dbReference type="InterPro" id="IPR013825">
    <property type="entry name" value="Topo_IA_cen_sub2"/>
</dbReference>
<gene>
    <name evidence="5" type="ORF">DXD91_09185</name>
</gene>
<reference evidence="5 6" key="1">
    <citation type="submission" date="2018-08" db="EMBL/GenBank/DDBJ databases">
        <title>A genome reference for cultivated species of the human gut microbiota.</title>
        <authorList>
            <person name="Zou Y."/>
            <person name="Xue W."/>
            <person name="Luo G."/>
        </authorList>
    </citation>
    <scope>NUCLEOTIDE SEQUENCE [LARGE SCALE GENOMIC DNA]</scope>
    <source>
        <strain evidence="5 6">TM10-1AC</strain>
    </source>
</reference>
<dbReference type="GO" id="GO:0006265">
    <property type="term" value="P:DNA topological change"/>
    <property type="evidence" value="ECO:0007669"/>
    <property type="project" value="InterPro"/>
</dbReference>
<dbReference type="Gene3D" id="1.10.290.10">
    <property type="entry name" value="Topoisomerase I, domain 4"/>
    <property type="match status" value="1"/>
</dbReference>
<evidence type="ECO:0000313" key="5">
    <source>
        <dbReference type="EMBL" id="RGI86848.1"/>
    </source>
</evidence>
<dbReference type="GO" id="GO:0003677">
    <property type="term" value="F:DNA binding"/>
    <property type="evidence" value="ECO:0007669"/>
    <property type="project" value="UniProtKB-KW"/>
</dbReference>
<dbReference type="GO" id="GO:0003917">
    <property type="term" value="F:DNA topoisomerase type I (single strand cut, ATP-independent) activity"/>
    <property type="evidence" value="ECO:0007669"/>
    <property type="project" value="InterPro"/>
</dbReference>
<dbReference type="PROSITE" id="PS52039">
    <property type="entry name" value="TOPO_IA_2"/>
    <property type="match status" value="1"/>
</dbReference>
<dbReference type="Gene3D" id="2.70.20.10">
    <property type="entry name" value="Topoisomerase I, domain 3"/>
    <property type="match status" value="1"/>
</dbReference>
<keyword evidence="1" id="KW-0799">Topoisomerase</keyword>
<evidence type="ECO:0000259" key="4">
    <source>
        <dbReference type="PROSITE" id="PS52039"/>
    </source>
</evidence>
<evidence type="ECO:0000256" key="1">
    <source>
        <dbReference type="ARBA" id="ARBA00023029"/>
    </source>
</evidence>
<accession>A0A374NML5</accession>
<keyword evidence="3 5" id="KW-0413">Isomerase</keyword>
<comment type="caution">
    <text evidence="5">The sequence shown here is derived from an EMBL/GenBank/DDBJ whole genome shotgun (WGS) entry which is preliminary data.</text>
</comment>
<dbReference type="GO" id="GO:0043597">
    <property type="term" value="C:cytoplasmic replication fork"/>
    <property type="evidence" value="ECO:0007669"/>
    <property type="project" value="TreeGrafter"/>
</dbReference>
<name>A0A374NML5_9FIRM</name>
<dbReference type="Proteomes" id="UP000262524">
    <property type="component" value="Unassembled WGS sequence"/>
</dbReference>
<dbReference type="SUPFAM" id="SSF56712">
    <property type="entry name" value="Prokaryotic type I DNA topoisomerase"/>
    <property type="match status" value="1"/>
</dbReference>
<dbReference type="InterPro" id="IPR003602">
    <property type="entry name" value="Topo_IA_DNA-bd_dom"/>
</dbReference>
<dbReference type="EMBL" id="QSOE01000056">
    <property type="protein sequence ID" value="RGI86848.1"/>
    <property type="molecule type" value="Genomic_DNA"/>
</dbReference>
<dbReference type="InterPro" id="IPR000380">
    <property type="entry name" value="Topo_IA"/>
</dbReference>